<evidence type="ECO:0000313" key="2">
    <source>
        <dbReference type="Proteomes" id="UP001596378"/>
    </source>
</evidence>
<evidence type="ECO:0008006" key="3">
    <source>
        <dbReference type="Google" id="ProtNLM"/>
    </source>
</evidence>
<dbReference type="EMBL" id="JBHTAI010000032">
    <property type="protein sequence ID" value="MFC7153271.1"/>
    <property type="molecule type" value="Genomic_DNA"/>
</dbReference>
<organism evidence="1 2">
    <name type="scientific">Cohnella cellulosilytica</name>
    <dbReference type="NCBI Taxonomy" id="986710"/>
    <lineage>
        <taxon>Bacteria</taxon>
        <taxon>Bacillati</taxon>
        <taxon>Bacillota</taxon>
        <taxon>Bacilli</taxon>
        <taxon>Bacillales</taxon>
        <taxon>Paenibacillaceae</taxon>
        <taxon>Cohnella</taxon>
    </lineage>
</organism>
<accession>A0ABW2FMG8</accession>
<evidence type="ECO:0000313" key="1">
    <source>
        <dbReference type="EMBL" id="MFC7153271.1"/>
    </source>
</evidence>
<reference evidence="2" key="1">
    <citation type="journal article" date="2019" name="Int. J. Syst. Evol. Microbiol.">
        <title>The Global Catalogue of Microorganisms (GCM) 10K type strain sequencing project: providing services to taxonomists for standard genome sequencing and annotation.</title>
        <authorList>
            <consortium name="The Broad Institute Genomics Platform"/>
            <consortium name="The Broad Institute Genome Sequencing Center for Infectious Disease"/>
            <person name="Wu L."/>
            <person name="Ma J."/>
        </authorList>
    </citation>
    <scope>NUCLEOTIDE SEQUENCE [LARGE SCALE GENOMIC DNA]</scope>
    <source>
        <strain evidence="2">KCTC 12907</strain>
    </source>
</reference>
<sequence length="349" mass="40556">MNKFDEKYIIRLANEDDIEKIMSFIATEWKADHIFARNRGYFCYEHQFADKVNYILAIDKETSSLEGILGFIEASRSESRKDIWGVMWKVRDNKENIPFLGIELMKRLMVESKCRAEIGVGANPKTSIPILKVMLGFHIGKMNHFYRLNEKAEEYRIAVVKNKVILPANPSLIQYRLKELASIDELMANYDLESNKEAIPYKDGDYVNRRYYQHPIYNYSVWGIQDERQTMRAILIGREIHFNGSKILRIIDYIGDCLALSGLYEEFSILLSSRGYEYIDFYCYGIEEQSLSNAGFVLRDESDENVIPNYFEPFVQQNIDIWVNSSVSNVTICKGDGDQDRPSLAIEVN</sequence>
<dbReference type="RefSeq" id="WP_378048981.1">
    <property type="nucleotide sequence ID" value="NZ_JBHMDN010000019.1"/>
</dbReference>
<gene>
    <name evidence="1" type="ORF">ACFQMJ_32510</name>
</gene>
<keyword evidence="2" id="KW-1185">Reference proteome</keyword>
<comment type="caution">
    <text evidence="1">The sequence shown here is derived from an EMBL/GenBank/DDBJ whole genome shotgun (WGS) entry which is preliminary data.</text>
</comment>
<name>A0ABW2FMG8_9BACL</name>
<proteinExistence type="predicted"/>
<protein>
    <recommendedName>
        <fullName evidence="3">N-acetyltransferase domain-containing protein</fullName>
    </recommendedName>
</protein>
<dbReference type="Proteomes" id="UP001596378">
    <property type="component" value="Unassembled WGS sequence"/>
</dbReference>